<dbReference type="PATRIC" id="fig|1410657.5.peg.612"/>
<keyword evidence="5 13" id="KW-0436">Ligase</keyword>
<evidence type="ECO:0000259" key="14">
    <source>
        <dbReference type="PROSITE" id="PS50975"/>
    </source>
</evidence>
<sequence length="453" mass="50017">MLKKILIANRGEIAVRIIRTCKELGIETVAIYSTADRTSLHTQLADEAVCIGGPRPAESYLNMGAIIEAASQTGCDAIHPGFGFLSENTEFAALVEECGMKFIGPKPEVIDALGNKSKAREMMIEAGVPVVPGSEGSVNTYEALKEVVDRIGYPVLIKASAGGGGRGMRRAYKEEELKKAFETAKAEAKAAFGDDDMYVEKLVLNPKHVEFQILADEHGHVIHLGERDCSIQRRNQKMIEESPCKALSEELRERMGNDAVKAAKGAGYTNAGTVEFVLSPEGEYYFIEMNTRIQVEHPVTEMVTGIDLIKEQIRIASGLKLNYAQEDIHLNGHAIECRINAEDPHNNFAPSPGTIKSLHIPGGPGVRVDTFIYQGYQISPFYDSMAAKVIVHAPTRLEAIRRMRRVLGELVIDGIKTNQTIQFYILHQPDYIKGRFNTSFIEKHLEEMVTDNG</sequence>
<proteinExistence type="predicted"/>
<evidence type="ECO:0000256" key="5">
    <source>
        <dbReference type="ARBA" id="ARBA00022598"/>
    </source>
</evidence>
<dbReference type="SMART" id="SM00878">
    <property type="entry name" value="Biotin_carb_C"/>
    <property type="match status" value="1"/>
</dbReference>
<keyword evidence="13" id="KW-0275">Fatty acid biosynthesis</keyword>
<keyword evidence="13" id="KW-0443">Lipid metabolism</keyword>
<dbReference type="InterPro" id="IPR011764">
    <property type="entry name" value="Biotin_carboxylation_dom"/>
</dbReference>
<keyword evidence="7 12" id="KW-0547">Nucleotide-binding</keyword>
<dbReference type="NCBIfam" id="NF006367">
    <property type="entry name" value="PRK08591.1"/>
    <property type="match status" value="1"/>
</dbReference>
<dbReference type="PANTHER" id="PTHR48095">
    <property type="entry name" value="PYRUVATE CARBOXYLASE SUBUNIT A"/>
    <property type="match status" value="1"/>
</dbReference>
<comment type="pathway">
    <text evidence="2 13">Lipid metabolism; malonyl-CoA biosynthesis; malonyl-CoA from acetyl-CoA: step 1/1.</text>
</comment>
<dbReference type="InterPro" id="IPR005481">
    <property type="entry name" value="BC-like_N"/>
</dbReference>
<dbReference type="AlphaFoldDB" id="A0A0R2HC83"/>
<evidence type="ECO:0000256" key="7">
    <source>
        <dbReference type="ARBA" id="ARBA00022741"/>
    </source>
</evidence>
<dbReference type="InterPro" id="IPR011761">
    <property type="entry name" value="ATP-grasp"/>
</dbReference>
<dbReference type="GO" id="GO:0006633">
    <property type="term" value="P:fatty acid biosynthetic process"/>
    <property type="evidence" value="ECO:0007669"/>
    <property type="project" value="UniProtKB-KW"/>
</dbReference>
<dbReference type="Gene3D" id="3.30.470.20">
    <property type="entry name" value="ATP-grasp fold, B domain"/>
    <property type="match status" value="1"/>
</dbReference>
<keyword evidence="9" id="KW-0460">Magnesium</keyword>
<feature type="domain" description="ATP-grasp" evidence="14">
    <location>
        <begin position="120"/>
        <end position="317"/>
    </location>
</feature>
<comment type="caution">
    <text evidence="16">The sequence shown here is derived from an EMBL/GenBank/DDBJ whole genome shotgun (WGS) entry which is preliminary data.</text>
</comment>
<evidence type="ECO:0000256" key="6">
    <source>
        <dbReference type="ARBA" id="ARBA00022723"/>
    </source>
</evidence>
<dbReference type="InterPro" id="IPR016185">
    <property type="entry name" value="PreATP-grasp_dom_sf"/>
</dbReference>
<accession>A0A0R2HC83</accession>
<comment type="function">
    <text evidence="1 13">This protein is a component of the acetyl coenzyme A carboxylase complex; first, biotin carboxylase catalyzes the carboxylation of the carrier protein and then the transcarboxylase transfers the carboxyl group to form malonyl-CoA.</text>
</comment>
<evidence type="ECO:0000256" key="13">
    <source>
        <dbReference type="RuleBase" id="RU365063"/>
    </source>
</evidence>
<feature type="domain" description="Biotin carboxylation" evidence="15">
    <location>
        <begin position="1"/>
        <end position="446"/>
    </location>
</feature>
<dbReference type="InterPro" id="IPR051602">
    <property type="entry name" value="ACC_Biotin_Carboxylase"/>
</dbReference>
<dbReference type="InterPro" id="IPR004549">
    <property type="entry name" value="Acetyl_CoA_COase_biotin_COase"/>
</dbReference>
<dbReference type="FunFam" id="3.30.1490.20:FF:000018">
    <property type="entry name" value="Biotin carboxylase"/>
    <property type="match status" value="1"/>
</dbReference>
<dbReference type="NCBIfam" id="TIGR00514">
    <property type="entry name" value="accC"/>
    <property type="match status" value="1"/>
</dbReference>
<dbReference type="PROSITE" id="PS00867">
    <property type="entry name" value="CPSASE_2"/>
    <property type="match status" value="1"/>
</dbReference>
<evidence type="ECO:0000313" key="16">
    <source>
        <dbReference type="EMBL" id="KRN49886.1"/>
    </source>
</evidence>
<dbReference type="FunFam" id="3.40.50.20:FF:000010">
    <property type="entry name" value="Propionyl-CoA carboxylase subunit alpha"/>
    <property type="match status" value="1"/>
</dbReference>
<dbReference type="Pfam" id="PF02786">
    <property type="entry name" value="CPSase_L_D2"/>
    <property type="match status" value="1"/>
</dbReference>
<comment type="catalytic activity">
    <reaction evidence="11 13">
        <text>N(6)-biotinyl-L-lysyl-[protein] + hydrogencarbonate + ATP = N(6)-carboxybiotinyl-L-lysyl-[protein] + ADP + phosphate + H(+)</text>
        <dbReference type="Rhea" id="RHEA:13501"/>
        <dbReference type="Rhea" id="RHEA-COMP:10505"/>
        <dbReference type="Rhea" id="RHEA-COMP:10506"/>
        <dbReference type="ChEBI" id="CHEBI:15378"/>
        <dbReference type="ChEBI" id="CHEBI:17544"/>
        <dbReference type="ChEBI" id="CHEBI:30616"/>
        <dbReference type="ChEBI" id="CHEBI:43474"/>
        <dbReference type="ChEBI" id="CHEBI:83144"/>
        <dbReference type="ChEBI" id="CHEBI:83145"/>
        <dbReference type="ChEBI" id="CHEBI:456216"/>
        <dbReference type="EC" id="6.3.4.14"/>
    </reaction>
</comment>
<evidence type="ECO:0000256" key="10">
    <source>
        <dbReference type="ARBA" id="ARBA00023267"/>
    </source>
</evidence>
<dbReference type="SUPFAM" id="SSF56059">
    <property type="entry name" value="Glutathione synthetase ATP-binding domain-like"/>
    <property type="match status" value="1"/>
</dbReference>
<keyword evidence="13" id="KW-0444">Lipid biosynthesis</keyword>
<name>A0A0R2HC83_9FIRM</name>
<dbReference type="NCBIfam" id="NF004085">
    <property type="entry name" value="PRK05586.1"/>
    <property type="match status" value="1"/>
</dbReference>
<dbReference type="InterPro" id="IPR011054">
    <property type="entry name" value="Rudment_hybrid_motif"/>
</dbReference>
<evidence type="ECO:0000256" key="12">
    <source>
        <dbReference type="PROSITE-ProRule" id="PRU00409"/>
    </source>
</evidence>
<evidence type="ECO:0000259" key="15">
    <source>
        <dbReference type="PROSITE" id="PS50979"/>
    </source>
</evidence>
<dbReference type="GO" id="GO:2001295">
    <property type="term" value="P:malonyl-CoA biosynthetic process"/>
    <property type="evidence" value="ECO:0007669"/>
    <property type="project" value="UniProtKB-UniPathway"/>
</dbReference>
<dbReference type="Pfam" id="PF02785">
    <property type="entry name" value="Biotin_carb_C"/>
    <property type="match status" value="1"/>
</dbReference>
<dbReference type="SUPFAM" id="SSF51246">
    <property type="entry name" value="Rudiment single hybrid motif"/>
    <property type="match status" value="1"/>
</dbReference>
<protein>
    <recommendedName>
        <fullName evidence="4 13">Biotin carboxylase</fullName>
        <ecNumber evidence="4 13">6.3.4.14</ecNumber>
    </recommendedName>
    <alternativeName>
        <fullName evidence="13">Acetyl-coenzyme A carboxylase biotin carboxylase subunit A</fullName>
    </alternativeName>
</protein>
<gene>
    <name evidence="16" type="ORF">IV49_GL000587</name>
</gene>
<dbReference type="InterPro" id="IPR005482">
    <property type="entry name" value="Biotin_COase_C"/>
</dbReference>
<keyword evidence="8 12" id="KW-0067">ATP-binding</keyword>
<dbReference type="UniPathway" id="UPA00655">
    <property type="reaction ID" value="UER00711"/>
</dbReference>
<keyword evidence="6" id="KW-0479">Metal-binding</keyword>
<evidence type="ECO:0000256" key="8">
    <source>
        <dbReference type="ARBA" id="ARBA00022840"/>
    </source>
</evidence>
<keyword evidence="17" id="KW-1185">Reference proteome</keyword>
<dbReference type="GO" id="GO:0005524">
    <property type="term" value="F:ATP binding"/>
    <property type="evidence" value="ECO:0007669"/>
    <property type="project" value="UniProtKB-UniRule"/>
</dbReference>
<dbReference type="PANTHER" id="PTHR48095:SF2">
    <property type="entry name" value="BIOTIN CARBOXYLASE, CHLOROPLASTIC"/>
    <property type="match status" value="1"/>
</dbReference>
<dbReference type="RefSeq" id="WP_029071637.1">
    <property type="nucleotide sequence ID" value="NZ_JNKN01000022.1"/>
</dbReference>
<dbReference type="PROSITE" id="PS00866">
    <property type="entry name" value="CPSASE_1"/>
    <property type="match status" value="1"/>
</dbReference>
<evidence type="ECO:0000256" key="2">
    <source>
        <dbReference type="ARBA" id="ARBA00004956"/>
    </source>
</evidence>
<dbReference type="InterPro" id="IPR005479">
    <property type="entry name" value="CPAse_ATP-bd"/>
</dbReference>
<dbReference type="GO" id="GO:0046872">
    <property type="term" value="F:metal ion binding"/>
    <property type="evidence" value="ECO:0007669"/>
    <property type="project" value="UniProtKB-KW"/>
</dbReference>
<evidence type="ECO:0000313" key="17">
    <source>
        <dbReference type="Proteomes" id="UP000051841"/>
    </source>
</evidence>
<dbReference type="SUPFAM" id="SSF52440">
    <property type="entry name" value="PreATP-grasp domain"/>
    <property type="match status" value="1"/>
</dbReference>
<dbReference type="Pfam" id="PF00289">
    <property type="entry name" value="Biotin_carb_N"/>
    <property type="match status" value="1"/>
</dbReference>
<organism evidence="16 17">
    <name type="scientific">Kandleria vitulina DSM 20405</name>
    <dbReference type="NCBI Taxonomy" id="1410657"/>
    <lineage>
        <taxon>Bacteria</taxon>
        <taxon>Bacillati</taxon>
        <taxon>Bacillota</taxon>
        <taxon>Erysipelotrichia</taxon>
        <taxon>Erysipelotrichales</taxon>
        <taxon>Coprobacillaceae</taxon>
        <taxon>Kandleria</taxon>
    </lineage>
</organism>
<comment type="subunit">
    <text evidence="3 13">Acetyl-CoA carboxylase is a heterohexamer of biotin carboxyl carrier protein, biotin carboxylase and the two subunits of carboxyl transferase in a 2:2 complex.</text>
</comment>
<dbReference type="EC" id="6.3.4.14" evidence="4 13"/>
<dbReference type="GO" id="GO:0004075">
    <property type="term" value="F:biotin carboxylase activity"/>
    <property type="evidence" value="ECO:0007669"/>
    <property type="project" value="UniProtKB-EC"/>
</dbReference>
<keyword evidence="10 13" id="KW-0092">Biotin</keyword>
<evidence type="ECO:0000256" key="9">
    <source>
        <dbReference type="ARBA" id="ARBA00022842"/>
    </source>
</evidence>
<evidence type="ECO:0000256" key="4">
    <source>
        <dbReference type="ARBA" id="ARBA00013263"/>
    </source>
</evidence>
<evidence type="ECO:0000256" key="1">
    <source>
        <dbReference type="ARBA" id="ARBA00003761"/>
    </source>
</evidence>
<dbReference type="Proteomes" id="UP000051841">
    <property type="component" value="Unassembled WGS sequence"/>
</dbReference>
<dbReference type="FunFam" id="3.30.470.20:FF:000028">
    <property type="entry name" value="Methylcrotonoyl-CoA carboxylase subunit alpha, mitochondrial"/>
    <property type="match status" value="1"/>
</dbReference>
<keyword evidence="13" id="KW-0276">Fatty acid metabolism</keyword>
<dbReference type="PROSITE" id="PS50975">
    <property type="entry name" value="ATP_GRASP"/>
    <property type="match status" value="1"/>
</dbReference>
<dbReference type="EMBL" id="JQBL01000018">
    <property type="protein sequence ID" value="KRN49886.1"/>
    <property type="molecule type" value="Genomic_DNA"/>
</dbReference>
<dbReference type="PROSITE" id="PS50979">
    <property type="entry name" value="BC"/>
    <property type="match status" value="1"/>
</dbReference>
<evidence type="ECO:0000256" key="3">
    <source>
        <dbReference type="ARBA" id="ARBA00011750"/>
    </source>
</evidence>
<reference evidence="16 17" key="1">
    <citation type="journal article" date="2015" name="Genome Announc.">
        <title>Expanding the biotechnology potential of lactobacilli through comparative genomics of 213 strains and associated genera.</title>
        <authorList>
            <person name="Sun Z."/>
            <person name="Harris H.M."/>
            <person name="McCann A."/>
            <person name="Guo C."/>
            <person name="Argimon S."/>
            <person name="Zhang W."/>
            <person name="Yang X."/>
            <person name="Jeffery I.B."/>
            <person name="Cooney J.C."/>
            <person name="Kagawa T.F."/>
            <person name="Liu W."/>
            <person name="Song Y."/>
            <person name="Salvetti E."/>
            <person name="Wrobel A."/>
            <person name="Rasinkangas P."/>
            <person name="Parkhill J."/>
            <person name="Rea M.C."/>
            <person name="O'Sullivan O."/>
            <person name="Ritari J."/>
            <person name="Douillard F.P."/>
            <person name="Paul Ross R."/>
            <person name="Yang R."/>
            <person name="Briner A.E."/>
            <person name="Felis G.E."/>
            <person name="de Vos W.M."/>
            <person name="Barrangou R."/>
            <person name="Klaenhammer T.R."/>
            <person name="Caufield P.W."/>
            <person name="Cui Y."/>
            <person name="Zhang H."/>
            <person name="O'Toole P.W."/>
        </authorList>
    </citation>
    <scope>NUCLEOTIDE SEQUENCE [LARGE SCALE GENOMIC DNA]</scope>
    <source>
        <strain evidence="16 17">DSM 20405</strain>
    </source>
</reference>
<evidence type="ECO:0000256" key="11">
    <source>
        <dbReference type="ARBA" id="ARBA00048600"/>
    </source>
</evidence>